<keyword evidence="1" id="KW-0614">Plasmid</keyword>
<proteinExistence type="predicted"/>
<accession>A0A1X9T4D7</accession>
<dbReference type="GO" id="GO:0043937">
    <property type="term" value="P:regulation of sporulation"/>
    <property type="evidence" value="ECO:0007669"/>
    <property type="project" value="InterPro"/>
</dbReference>
<evidence type="ECO:0000313" key="1">
    <source>
        <dbReference type="EMBL" id="ARR10702.1"/>
    </source>
</evidence>
<protein>
    <submittedName>
        <fullName evidence="1">Uncharacterized protein</fullName>
    </submittedName>
</protein>
<keyword evidence="2" id="KW-1185">Reference proteome</keyword>
<dbReference type="InterPro" id="IPR018540">
    <property type="entry name" value="Spo0E-like"/>
</dbReference>
<gene>
    <name evidence="1" type="ORF">AR543_p0094</name>
</gene>
<organism evidence="1 2">
    <name type="scientific">Paenibacillus bovis</name>
    <dbReference type="NCBI Taxonomy" id="1616788"/>
    <lineage>
        <taxon>Bacteria</taxon>
        <taxon>Bacillati</taxon>
        <taxon>Bacillota</taxon>
        <taxon>Bacilli</taxon>
        <taxon>Bacillales</taxon>
        <taxon>Paenibacillaceae</taxon>
        <taxon>Paenibacillus</taxon>
    </lineage>
</organism>
<dbReference type="AlphaFoldDB" id="A0A1X9T4D7"/>
<dbReference type="RefSeq" id="WP_087071406.1">
    <property type="nucleotide sequence ID" value="NZ_CP021170.1"/>
</dbReference>
<dbReference type="GO" id="GO:0046983">
    <property type="term" value="F:protein dimerization activity"/>
    <property type="evidence" value="ECO:0007669"/>
    <property type="project" value="InterPro"/>
</dbReference>
<reference evidence="1 2" key="1">
    <citation type="journal article" date="2016" name="Int. J. Syst. Evol. Microbiol.">
        <title>Paenibacillus damxungensis sp. nov., isolated from raw yak (Bos grunniens) milk.</title>
        <authorList>
            <person name="Wu Z."/>
            <person name="Gao C."/>
            <person name="Han J."/>
            <person name="Liu Z."/>
        </authorList>
    </citation>
    <scope>NUCLEOTIDE SEQUENCE [LARGE SCALE GENOMIC DNA]</scope>
    <source>
        <strain evidence="1 2">BD3526</strain>
        <plasmid evidence="1 2">unnamed1</plasmid>
    </source>
</reference>
<dbReference type="Gene3D" id="4.10.280.10">
    <property type="entry name" value="Helix-loop-helix DNA-binding domain"/>
    <property type="match status" value="1"/>
</dbReference>
<dbReference type="InterPro" id="IPR037208">
    <property type="entry name" value="Spo0E-like_sf"/>
</dbReference>
<dbReference type="Pfam" id="PF09388">
    <property type="entry name" value="SpoOE-like"/>
    <property type="match status" value="1"/>
</dbReference>
<dbReference type="EMBL" id="CP021170">
    <property type="protein sequence ID" value="ARR10702.1"/>
    <property type="molecule type" value="Genomic_DNA"/>
</dbReference>
<evidence type="ECO:0000313" key="2">
    <source>
        <dbReference type="Proteomes" id="UP000078148"/>
    </source>
</evidence>
<dbReference type="Proteomes" id="UP000078148">
    <property type="component" value="Plasmid unnamed1"/>
</dbReference>
<name>A0A1X9T4D7_9BACL</name>
<dbReference type="SUPFAM" id="SSF140500">
    <property type="entry name" value="BAS1536-like"/>
    <property type="match status" value="1"/>
</dbReference>
<dbReference type="KEGG" id="pbv:AR543_p0094"/>
<geneLocation type="plasmid" evidence="1 2">
    <name>unnamed1</name>
</geneLocation>
<dbReference type="InterPro" id="IPR036638">
    <property type="entry name" value="HLH_DNA-bd_sf"/>
</dbReference>
<sequence>MNQIEQLAAQIEAARTELNQLVIDSTSLCSGIMLKKSKLLDDLLNRYQSKLQTMKKPVA</sequence>